<evidence type="ECO:0000259" key="14">
    <source>
        <dbReference type="Pfam" id="PF11975"/>
    </source>
</evidence>
<dbReference type="SUPFAM" id="SSF51735">
    <property type="entry name" value="NAD(P)-binding Rossmann-fold domains"/>
    <property type="match status" value="1"/>
</dbReference>
<evidence type="ECO:0000256" key="6">
    <source>
        <dbReference type="ARBA" id="ARBA00023027"/>
    </source>
</evidence>
<keyword evidence="6 13" id="KW-0520">NAD</keyword>
<evidence type="ECO:0000256" key="11">
    <source>
        <dbReference type="PIRSR" id="PIRSR601088-3"/>
    </source>
</evidence>
<evidence type="ECO:0000256" key="9">
    <source>
        <dbReference type="ARBA" id="ARBA00023295"/>
    </source>
</evidence>
<feature type="binding site" evidence="11">
    <location>
        <position position="168"/>
    </location>
    <ligand>
        <name>Mn(2+)</name>
        <dbReference type="ChEBI" id="CHEBI:29035"/>
    </ligand>
</feature>
<comment type="cofactor">
    <cofactor evidence="1">
        <name>Mn(2+)</name>
        <dbReference type="ChEBI" id="CHEBI:29035"/>
    </cofactor>
</comment>
<evidence type="ECO:0000256" key="4">
    <source>
        <dbReference type="ARBA" id="ARBA00022723"/>
    </source>
</evidence>
<dbReference type="PANTHER" id="PTHR32092:SF6">
    <property type="entry name" value="ALPHA-GALACTOSIDASE"/>
    <property type="match status" value="1"/>
</dbReference>
<dbReference type="InterPro" id="IPR001088">
    <property type="entry name" value="Glyco_hydro_4"/>
</dbReference>
<dbReference type="OrthoDB" id="9808275at2"/>
<dbReference type="GO" id="GO:0016616">
    <property type="term" value="F:oxidoreductase activity, acting on the CH-OH group of donors, NAD or NADP as acceptor"/>
    <property type="evidence" value="ECO:0007669"/>
    <property type="project" value="InterPro"/>
</dbReference>
<dbReference type="EC" id="3.2.1.22" evidence="15"/>
<keyword evidence="9 13" id="KW-0326">Glycosidase</keyword>
<dbReference type="RefSeq" id="WP_046442839.1">
    <property type="nucleotide sequence ID" value="NZ_LAYJ01000068.1"/>
</dbReference>
<dbReference type="Proteomes" id="UP000034076">
    <property type="component" value="Unassembled WGS sequence"/>
</dbReference>
<accession>A0A0M2NKZ4</accession>
<dbReference type="NCBIfam" id="NF011657">
    <property type="entry name" value="PRK15076.1"/>
    <property type="match status" value="1"/>
</dbReference>
<proteinExistence type="inferred from homology"/>
<dbReference type="Pfam" id="PF02056">
    <property type="entry name" value="Glyco_hydro_4"/>
    <property type="match status" value="1"/>
</dbReference>
<evidence type="ECO:0000256" key="10">
    <source>
        <dbReference type="PIRSR" id="PIRSR601088-2"/>
    </source>
</evidence>
<dbReference type="AlphaFoldDB" id="A0A0M2NKZ4"/>
<gene>
    <name evidence="15" type="ORF">CHK_0797</name>
</gene>
<keyword evidence="4 11" id="KW-0479">Metal-binding</keyword>
<evidence type="ECO:0000256" key="13">
    <source>
        <dbReference type="RuleBase" id="RU361152"/>
    </source>
</evidence>
<protein>
    <submittedName>
        <fullName evidence="15">Alpha-galactosidase</fullName>
        <ecNumber evidence="15">3.2.1.22</ecNumber>
    </submittedName>
</protein>
<dbReference type="SUPFAM" id="SSF56327">
    <property type="entry name" value="LDH C-terminal domain-like"/>
    <property type="match status" value="1"/>
</dbReference>
<evidence type="ECO:0000256" key="2">
    <source>
        <dbReference type="ARBA" id="ARBA00010141"/>
    </source>
</evidence>
<evidence type="ECO:0000256" key="8">
    <source>
        <dbReference type="ARBA" id="ARBA00023277"/>
    </source>
</evidence>
<dbReference type="STRING" id="270498.CHK_0797"/>
<keyword evidence="7 11" id="KW-0464">Manganese</keyword>
<comment type="subunit">
    <text evidence="3">Homotetramer.</text>
</comment>
<dbReference type="InterPro" id="IPR022616">
    <property type="entry name" value="Glyco_hydro_4_C"/>
</dbReference>
<keyword evidence="11" id="KW-0170">Cobalt</keyword>
<evidence type="ECO:0000256" key="7">
    <source>
        <dbReference type="ARBA" id="ARBA00023211"/>
    </source>
</evidence>
<evidence type="ECO:0000256" key="3">
    <source>
        <dbReference type="ARBA" id="ARBA00011881"/>
    </source>
</evidence>
<feature type="binding site" evidence="10">
    <location>
        <position position="147"/>
    </location>
    <ligand>
        <name>substrate</name>
    </ligand>
</feature>
<dbReference type="GO" id="GO:0005975">
    <property type="term" value="P:carbohydrate metabolic process"/>
    <property type="evidence" value="ECO:0007669"/>
    <property type="project" value="InterPro"/>
</dbReference>
<dbReference type="InterPro" id="IPR015955">
    <property type="entry name" value="Lactate_DH/Glyco_Ohase_4_C"/>
</dbReference>
<keyword evidence="11" id="KW-0533">Nickel</keyword>
<sequence>MKKIVVIGAGSAMFAKKLIGDLMLFDDMQIDNISLVDLNTEKLEVMKQVAIQLCRQAGKEVTVEAASERREVLADADFVINTINVGGPGQYRKDLEIPDRYGLDQVIGDTIGPGGMFRFLRAYPQIYAICKDMEELCPDAYFFNYTNPMAPLCLALSRTTSIKIFGFCHNVQSTATQLADYLRIKDMSRISYWAAGINHMDWFLEFKVDGKDAYPALREISKTYEQIECLAQYEQDYKSYGVTLYDFVRFDVMRHFGYFVSESPLHLSEYLPYFRKNEEEIKRLRIDDRWWLAHEEAADDYFEELKGLLDKGEEIPMEKTFEYAPEIIHAYYTGKPFRANLNVKNTGLITNLPNDCVVEVPCYTDTEGIHTCYAGALPDALAALNLTNVNVHKLMADAVVTKDMKYIYEAVKLDPFTAAKLTLDQIHAMVDELMAANEEYIAYMK</sequence>
<dbReference type="InterPro" id="IPR053715">
    <property type="entry name" value="GH4_Enzyme_sf"/>
</dbReference>
<organism evidence="15 16">
    <name type="scientific">Christensenella hongkongensis</name>
    <dbReference type="NCBI Taxonomy" id="270498"/>
    <lineage>
        <taxon>Bacteria</taxon>
        <taxon>Bacillati</taxon>
        <taxon>Bacillota</taxon>
        <taxon>Clostridia</taxon>
        <taxon>Christensenellales</taxon>
        <taxon>Christensenellaceae</taxon>
        <taxon>Christensenella</taxon>
    </lineage>
</organism>
<dbReference type="PRINTS" id="PR00732">
    <property type="entry name" value="GLHYDRLASE4"/>
</dbReference>
<evidence type="ECO:0000256" key="12">
    <source>
        <dbReference type="PIRSR" id="PIRSR601088-4"/>
    </source>
</evidence>
<evidence type="ECO:0000313" key="15">
    <source>
        <dbReference type="EMBL" id="KKI51631.1"/>
    </source>
</evidence>
<evidence type="ECO:0000256" key="5">
    <source>
        <dbReference type="ARBA" id="ARBA00022801"/>
    </source>
</evidence>
<evidence type="ECO:0000256" key="1">
    <source>
        <dbReference type="ARBA" id="ARBA00001936"/>
    </source>
</evidence>
<feature type="site" description="Increases basicity of active site Tyr" evidence="12">
    <location>
        <position position="109"/>
    </location>
</feature>
<dbReference type="Gene3D" id="3.90.1820.10">
    <property type="entry name" value="AglA-like glucosidase"/>
    <property type="match status" value="1"/>
</dbReference>
<keyword evidence="5 13" id="KW-0378">Hydrolase</keyword>
<dbReference type="CDD" id="cd05297">
    <property type="entry name" value="GH4_alpha_glucosidase_galactosidase"/>
    <property type="match status" value="1"/>
</dbReference>
<dbReference type="InterPro" id="IPR036291">
    <property type="entry name" value="NAD(P)-bd_dom_sf"/>
</dbReference>
<comment type="caution">
    <text evidence="15">The sequence shown here is derived from an EMBL/GenBank/DDBJ whole genome shotgun (WGS) entry which is preliminary data.</text>
</comment>
<comment type="cofactor">
    <cofactor evidence="13">
        <name>NAD(+)</name>
        <dbReference type="ChEBI" id="CHEBI:57540"/>
    </cofactor>
    <text evidence="13">Binds 1 NAD(+) per subunit.</text>
</comment>
<dbReference type="GO" id="GO:0004557">
    <property type="term" value="F:alpha-galactosidase activity"/>
    <property type="evidence" value="ECO:0007669"/>
    <property type="project" value="UniProtKB-EC"/>
</dbReference>
<dbReference type="EMBL" id="LAYJ01000068">
    <property type="protein sequence ID" value="KKI51631.1"/>
    <property type="molecule type" value="Genomic_DNA"/>
</dbReference>
<dbReference type="PATRIC" id="fig|270498.16.peg.395"/>
<feature type="domain" description="Glycosyl hydrolase family 4 C-terminal" evidence="14">
    <location>
        <begin position="195"/>
        <end position="417"/>
    </location>
</feature>
<reference evidence="15 16" key="1">
    <citation type="submission" date="2015-04" db="EMBL/GenBank/DDBJ databases">
        <title>Draft genome sequence of bacteremic isolate Catabacter hongkongensis type strain HKU16T.</title>
        <authorList>
            <person name="Lau S.K."/>
            <person name="Teng J.L."/>
            <person name="Huang Y."/>
            <person name="Curreem S.O."/>
            <person name="Tsui S.K."/>
            <person name="Woo P.C."/>
        </authorList>
    </citation>
    <scope>NUCLEOTIDE SEQUENCE [LARGE SCALE GENOMIC DNA]</scope>
    <source>
        <strain evidence="15 16">HKU16</strain>
    </source>
</reference>
<feature type="binding site" evidence="11">
    <location>
        <position position="199"/>
    </location>
    <ligand>
        <name>Mn(2+)</name>
        <dbReference type="ChEBI" id="CHEBI:29035"/>
    </ligand>
</feature>
<dbReference type="Pfam" id="PF11975">
    <property type="entry name" value="Glyco_hydro_4C"/>
    <property type="match status" value="1"/>
</dbReference>
<name>A0A0M2NKZ4_9FIRM</name>
<dbReference type="PANTHER" id="PTHR32092">
    <property type="entry name" value="6-PHOSPHO-BETA-GLUCOSIDASE-RELATED"/>
    <property type="match status" value="1"/>
</dbReference>
<dbReference type="GO" id="GO:0046872">
    <property type="term" value="F:metal ion binding"/>
    <property type="evidence" value="ECO:0007669"/>
    <property type="project" value="UniProtKB-KW"/>
</dbReference>
<evidence type="ECO:0000313" key="16">
    <source>
        <dbReference type="Proteomes" id="UP000034076"/>
    </source>
</evidence>
<comment type="similarity">
    <text evidence="2 13">Belongs to the glycosyl hydrolase 4 family.</text>
</comment>
<keyword evidence="16" id="KW-1185">Reference proteome</keyword>
<keyword evidence="8" id="KW-0119">Carbohydrate metabolism</keyword>
<keyword evidence="11" id="KW-0408">Iron</keyword>